<gene>
    <name evidence="6" type="ORF">GALL_335690</name>
</gene>
<feature type="domain" description="Transposase IS4-like" evidence="4">
    <location>
        <begin position="138"/>
        <end position="303"/>
    </location>
</feature>
<accession>A0A1J5QMP5</accession>
<keyword evidence="3" id="KW-0233">DNA recombination</keyword>
<keyword evidence="2" id="KW-0238">DNA-binding</keyword>
<evidence type="ECO:0000259" key="5">
    <source>
        <dbReference type="Pfam" id="PF05598"/>
    </source>
</evidence>
<reference evidence="6" key="1">
    <citation type="submission" date="2016-10" db="EMBL/GenBank/DDBJ databases">
        <title>Sequence of Gallionella enrichment culture.</title>
        <authorList>
            <person name="Poehlein A."/>
            <person name="Muehling M."/>
            <person name="Daniel R."/>
        </authorList>
    </citation>
    <scope>NUCLEOTIDE SEQUENCE</scope>
</reference>
<evidence type="ECO:0000256" key="1">
    <source>
        <dbReference type="ARBA" id="ARBA00003544"/>
    </source>
</evidence>
<dbReference type="GO" id="GO:0003677">
    <property type="term" value="F:DNA binding"/>
    <property type="evidence" value="ECO:0007669"/>
    <property type="project" value="UniProtKB-KW"/>
</dbReference>
<dbReference type="PANTHER" id="PTHR35604">
    <property type="entry name" value="TRANSPOSASE INSH FOR INSERTION SEQUENCE ELEMENT IS5A-RELATED"/>
    <property type="match status" value="1"/>
</dbReference>
<dbReference type="Pfam" id="PF05598">
    <property type="entry name" value="DUF772"/>
    <property type="match status" value="1"/>
</dbReference>
<comment type="caution">
    <text evidence="6">The sequence shown here is derived from an EMBL/GenBank/DDBJ whole genome shotgun (WGS) entry which is preliminary data.</text>
</comment>
<comment type="function">
    <text evidence="1">Involved in the transposition of the insertion sequence IS5.</text>
</comment>
<dbReference type="InterPro" id="IPR047959">
    <property type="entry name" value="Transpos_IS5"/>
</dbReference>
<dbReference type="GO" id="GO:0006313">
    <property type="term" value="P:DNA transposition"/>
    <property type="evidence" value="ECO:0007669"/>
    <property type="project" value="InterPro"/>
</dbReference>
<evidence type="ECO:0000256" key="2">
    <source>
        <dbReference type="ARBA" id="ARBA00023125"/>
    </source>
</evidence>
<dbReference type="InterPro" id="IPR002559">
    <property type="entry name" value="Transposase_11"/>
</dbReference>
<evidence type="ECO:0000256" key="3">
    <source>
        <dbReference type="ARBA" id="ARBA00023172"/>
    </source>
</evidence>
<evidence type="ECO:0000313" key="6">
    <source>
        <dbReference type="EMBL" id="OIQ84610.1"/>
    </source>
</evidence>
<dbReference type="GO" id="GO:0004803">
    <property type="term" value="F:transposase activity"/>
    <property type="evidence" value="ECO:0007669"/>
    <property type="project" value="InterPro"/>
</dbReference>
<feature type="domain" description="Transposase InsH N-terminal" evidence="5">
    <location>
        <begin position="17"/>
        <end position="110"/>
    </location>
</feature>
<dbReference type="Pfam" id="PF01609">
    <property type="entry name" value="DDE_Tnp_1"/>
    <property type="match status" value="1"/>
</dbReference>
<organism evidence="6">
    <name type="scientific">mine drainage metagenome</name>
    <dbReference type="NCBI Taxonomy" id="410659"/>
    <lineage>
        <taxon>unclassified sequences</taxon>
        <taxon>metagenomes</taxon>
        <taxon>ecological metagenomes</taxon>
    </lineage>
</organism>
<dbReference type="PANTHER" id="PTHR35604:SF2">
    <property type="entry name" value="TRANSPOSASE INSH FOR INSERTION SEQUENCE ELEMENT IS5A-RELATED"/>
    <property type="match status" value="1"/>
</dbReference>
<dbReference type="InterPro" id="IPR008490">
    <property type="entry name" value="Transposase_InsH_N"/>
</dbReference>
<dbReference type="AlphaFoldDB" id="A0A1J5QMP5"/>
<proteinExistence type="predicted"/>
<evidence type="ECO:0000259" key="4">
    <source>
        <dbReference type="Pfam" id="PF01609"/>
    </source>
</evidence>
<name>A0A1J5QMP5_9ZZZZ</name>
<protein>
    <submittedName>
        <fullName evidence="6">Transposase DDE domain protein</fullName>
    </submittedName>
</protein>
<dbReference type="EMBL" id="MLJW01000605">
    <property type="protein sequence ID" value="OIQ84610.1"/>
    <property type="molecule type" value="Genomic_DNA"/>
</dbReference>
<dbReference type="NCBIfam" id="NF033581">
    <property type="entry name" value="transpos_IS5_4"/>
    <property type="match status" value="1"/>
</dbReference>
<sequence>MKQMSFAAGEYVKKPKQTRKERFLQEMELVVPWTRLLAVIEPHYPKTGNGRRPYELPTMLRIHFMQQWFGYSDAAMEEALHDVPLLRHFAGLDAGVDTMPDETTILNFRHLLERHRLSKQIFAEVNGLLIEQGLLLREGTTVDATLIAAPPSTKNREGKRDPEMTQTKKGNQWYFGMKAHIGVDDQSGLVHTVIGTTAKDSDMSQFTGLLHGEEERVSADRGYDYPQVHAHLRETLTEDWVARKSKPNQDLDAWTRGLNHAIAQLRAIGEHPFRILKRQFGHTKVRYRGLEKNTAQLFTLFALGNLYQVRRALQAPGA</sequence>